<organism evidence="1 2">
    <name type="scientific">Aristaeella hokkaidonensis</name>
    <dbReference type="NCBI Taxonomy" id="3046382"/>
    <lineage>
        <taxon>Bacteria</taxon>
        <taxon>Bacillati</taxon>
        <taxon>Bacillota</taxon>
        <taxon>Clostridia</taxon>
        <taxon>Eubacteriales</taxon>
        <taxon>Aristaeellaceae</taxon>
        <taxon>Aristaeella</taxon>
    </lineage>
</organism>
<dbReference type="EMBL" id="CP068393">
    <property type="protein sequence ID" value="QUC67566.1"/>
    <property type="molecule type" value="Genomic_DNA"/>
</dbReference>
<gene>
    <name evidence="1" type="ORF">JYE49_02370</name>
</gene>
<dbReference type="Proteomes" id="UP000682782">
    <property type="component" value="Chromosome"/>
</dbReference>
<sequence>MNLTVRENQTETENKPTAFRNKASRIRIIAMTVMDVLFSWLACGVTYAAIQPGLPFRHALISPIALFIMIPESAAWFYLIRTIRNGSR</sequence>
<evidence type="ECO:0000313" key="1">
    <source>
        <dbReference type="EMBL" id="QUC67566.1"/>
    </source>
</evidence>
<reference evidence="1" key="1">
    <citation type="submission" date="2021-01" db="EMBL/GenBank/DDBJ databases">
        <title>Complete genome sequence of Clostridiales bacterium R-7.</title>
        <authorList>
            <person name="Mahoney-Kurpe S.C."/>
            <person name="Palevich N."/>
            <person name="Koike S."/>
            <person name="Moon C.D."/>
            <person name="Attwood G.T."/>
        </authorList>
    </citation>
    <scope>NUCLEOTIDE SEQUENCE</scope>
    <source>
        <strain evidence="1">R-7</strain>
    </source>
</reference>
<keyword evidence="2" id="KW-1185">Reference proteome</keyword>
<proteinExistence type="predicted"/>
<evidence type="ECO:0000313" key="2">
    <source>
        <dbReference type="Proteomes" id="UP000682782"/>
    </source>
</evidence>
<name>A0AC61MXL5_9FIRM</name>
<protein>
    <submittedName>
        <fullName evidence="1">Uncharacterized protein</fullName>
    </submittedName>
</protein>
<accession>A0AC61MXL5</accession>